<comment type="similarity">
    <text evidence="1 5">Belongs to the DTD family.</text>
</comment>
<keyword evidence="5" id="KW-0820">tRNA-binding</keyword>
<reference evidence="7" key="1">
    <citation type="journal article" date="2023" name="Commun. Biol.">
        <title>Genome analysis of Parmales, the sister group of diatoms, reveals the evolutionary specialization of diatoms from phago-mixotrophs to photoautotrophs.</title>
        <authorList>
            <person name="Ban H."/>
            <person name="Sato S."/>
            <person name="Yoshikawa S."/>
            <person name="Yamada K."/>
            <person name="Nakamura Y."/>
            <person name="Ichinomiya M."/>
            <person name="Sato N."/>
            <person name="Blanc-Mathieu R."/>
            <person name="Endo H."/>
            <person name="Kuwata A."/>
            <person name="Ogata H."/>
        </authorList>
    </citation>
    <scope>NUCLEOTIDE SEQUENCE [LARGE SCALE GENOMIC DNA]</scope>
    <source>
        <strain evidence="7">NIES 3701</strain>
    </source>
</reference>
<gene>
    <name evidence="6" type="ORF">TrST_g12325</name>
</gene>
<dbReference type="PANTHER" id="PTHR10472:SF5">
    <property type="entry name" value="D-AMINOACYL-TRNA DEACYLASE 1"/>
    <property type="match status" value="1"/>
</dbReference>
<keyword evidence="5" id="KW-0694">RNA-binding</keyword>
<organism evidence="6 7">
    <name type="scientific">Triparma strigata</name>
    <dbReference type="NCBI Taxonomy" id="1606541"/>
    <lineage>
        <taxon>Eukaryota</taxon>
        <taxon>Sar</taxon>
        <taxon>Stramenopiles</taxon>
        <taxon>Ochrophyta</taxon>
        <taxon>Bolidophyceae</taxon>
        <taxon>Parmales</taxon>
        <taxon>Triparmaceae</taxon>
        <taxon>Triparma</taxon>
    </lineage>
</organism>
<evidence type="ECO:0000256" key="5">
    <source>
        <dbReference type="RuleBase" id="RU003470"/>
    </source>
</evidence>
<proteinExistence type="inferred from homology"/>
<keyword evidence="7" id="KW-1185">Reference proteome</keyword>
<evidence type="ECO:0000256" key="3">
    <source>
        <dbReference type="ARBA" id="ARBA00047676"/>
    </source>
</evidence>
<protein>
    <recommendedName>
        <fullName evidence="2 5">D-aminoacyl-tRNA deacylase</fullName>
        <ecNumber evidence="2 5">3.1.1.96</ecNumber>
    </recommendedName>
</protein>
<dbReference type="Gene3D" id="3.50.80.10">
    <property type="entry name" value="D-tyrosyl-tRNA(Tyr) deacylase"/>
    <property type="match status" value="1"/>
</dbReference>
<dbReference type="SUPFAM" id="SSF69500">
    <property type="entry name" value="DTD-like"/>
    <property type="match status" value="1"/>
</dbReference>
<dbReference type="GO" id="GO:0005737">
    <property type="term" value="C:cytoplasm"/>
    <property type="evidence" value="ECO:0007669"/>
    <property type="project" value="UniProtKB-SubCell"/>
</dbReference>
<dbReference type="InterPro" id="IPR003732">
    <property type="entry name" value="Daa-tRNA_deacyls_DTD"/>
</dbReference>
<dbReference type="GO" id="GO:0051500">
    <property type="term" value="F:D-tyrosyl-tRNA(Tyr) deacylase activity"/>
    <property type="evidence" value="ECO:0007669"/>
    <property type="project" value="TreeGrafter"/>
</dbReference>
<evidence type="ECO:0000256" key="1">
    <source>
        <dbReference type="ARBA" id="ARBA00009673"/>
    </source>
</evidence>
<evidence type="ECO:0000313" key="6">
    <source>
        <dbReference type="EMBL" id="GMH80469.1"/>
    </source>
</evidence>
<dbReference type="PANTHER" id="PTHR10472">
    <property type="entry name" value="D-TYROSYL-TRNA TYR DEACYLASE"/>
    <property type="match status" value="1"/>
</dbReference>
<sequence>MRLVLQRVKRASVTVDSSVISSIDRGVVALVGIHKDDTEEDLQYCAKKLCASKLWNNEAGKLWKQSVVHMGYEILCVSQFTLYGSVANKKHCPDYKLSMKNAEARVAYERFKGIVGEIYEGEKVKDGEFAAMMDVELVNDGPVTIIIDSPEKEASPIKADEGKLDV</sequence>
<comment type="catalytic activity">
    <reaction evidence="3">
        <text>glycyl-tRNA(Ala) + H2O = tRNA(Ala) + glycine + H(+)</text>
        <dbReference type="Rhea" id="RHEA:53744"/>
        <dbReference type="Rhea" id="RHEA-COMP:9657"/>
        <dbReference type="Rhea" id="RHEA-COMP:13640"/>
        <dbReference type="ChEBI" id="CHEBI:15377"/>
        <dbReference type="ChEBI" id="CHEBI:15378"/>
        <dbReference type="ChEBI" id="CHEBI:57305"/>
        <dbReference type="ChEBI" id="CHEBI:78442"/>
        <dbReference type="ChEBI" id="CHEBI:78522"/>
        <dbReference type="EC" id="3.1.1.96"/>
    </reaction>
</comment>
<dbReference type="NCBIfam" id="TIGR00256">
    <property type="entry name" value="D-aminoacyl-tRNA deacylase"/>
    <property type="match status" value="1"/>
</dbReference>
<keyword evidence="5" id="KW-0963">Cytoplasm</keyword>
<comment type="catalytic activity">
    <reaction evidence="4">
        <text>a D-aminoacyl-tRNA + H2O = a tRNA + a D-alpha-amino acid + H(+)</text>
        <dbReference type="Rhea" id="RHEA:13953"/>
        <dbReference type="Rhea" id="RHEA-COMP:10123"/>
        <dbReference type="Rhea" id="RHEA-COMP:10124"/>
        <dbReference type="ChEBI" id="CHEBI:15377"/>
        <dbReference type="ChEBI" id="CHEBI:15378"/>
        <dbReference type="ChEBI" id="CHEBI:59871"/>
        <dbReference type="ChEBI" id="CHEBI:78442"/>
        <dbReference type="ChEBI" id="CHEBI:79333"/>
        <dbReference type="EC" id="3.1.1.96"/>
    </reaction>
</comment>
<dbReference type="Pfam" id="PF02580">
    <property type="entry name" value="Tyr_Deacylase"/>
    <property type="match status" value="1"/>
</dbReference>
<dbReference type="AlphaFoldDB" id="A0A9W7B5Y0"/>
<evidence type="ECO:0000256" key="2">
    <source>
        <dbReference type="ARBA" id="ARBA00013056"/>
    </source>
</evidence>
<dbReference type="Proteomes" id="UP001165085">
    <property type="component" value="Unassembled WGS sequence"/>
</dbReference>
<dbReference type="GO" id="GO:0000049">
    <property type="term" value="F:tRNA binding"/>
    <property type="evidence" value="ECO:0007669"/>
    <property type="project" value="UniProtKB-KW"/>
</dbReference>
<dbReference type="FunFam" id="3.50.80.10:FF:000001">
    <property type="entry name" value="D-aminoacyl-tRNA deacylase"/>
    <property type="match status" value="1"/>
</dbReference>
<dbReference type="InterPro" id="IPR023509">
    <property type="entry name" value="DTD-like_sf"/>
</dbReference>
<keyword evidence="5" id="KW-0378">Hydrolase</keyword>
<evidence type="ECO:0000313" key="7">
    <source>
        <dbReference type="Proteomes" id="UP001165085"/>
    </source>
</evidence>
<dbReference type="EMBL" id="BRXY01000245">
    <property type="protein sequence ID" value="GMH80469.1"/>
    <property type="molecule type" value="Genomic_DNA"/>
</dbReference>
<comment type="caution">
    <text evidence="6">The sequence shown here is derived from an EMBL/GenBank/DDBJ whole genome shotgun (WGS) entry which is preliminary data.</text>
</comment>
<name>A0A9W7B5Y0_9STRA</name>
<evidence type="ECO:0000256" key="4">
    <source>
        <dbReference type="ARBA" id="ARBA00048018"/>
    </source>
</evidence>
<dbReference type="EC" id="3.1.1.96" evidence="2 5"/>
<accession>A0A9W7B5Y0</accession>
<comment type="subcellular location">
    <subcellularLocation>
        <location evidence="5">Cytoplasm</location>
    </subcellularLocation>
</comment>
<dbReference type="OrthoDB" id="275783at2759"/>